<dbReference type="RefSeq" id="WP_074706511.1">
    <property type="nucleotide sequence ID" value="NZ_FNRP01000012.1"/>
</dbReference>
<dbReference type="InterPro" id="IPR013728">
    <property type="entry name" value="BT_3987-like_N"/>
</dbReference>
<dbReference type="GO" id="GO:0004553">
    <property type="term" value="F:hydrolase activity, hydrolyzing O-glycosyl compounds"/>
    <property type="evidence" value="ECO:0007669"/>
    <property type="project" value="UniProtKB-ARBA"/>
</dbReference>
<protein>
    <submittedName>
        <fullName evidence="2">Concanavalin A-like lectin/glucanases superfamily protein</fullName>
    </submittedName>
</protein>
<dbReference type="AlphaFoldDB" id="A0A1H4DNH6"/>
<dbReference type="Gene3D" id="2.60.120.200">
    <property type="match status" value="1"/>
</dbReference>
<organism evidence="2 3">
    <name type="scientific">Bacteroides xylanisolvens</name>
    <dbReference type="NCBI Taxonomy" id="371601"/>
    <lineage>
        <taxon>Bacteria</taxon>
        <taxon>Pseudomonadati</taxon>
        <taxon>Bacteroidota</taxon>
        <taxon>Bacteroidia</taxon>
        <taxon>Bacteroidales</taxon>
        <taxon>Bacteroidaceae</taxon>
        <taxon>Bacteroides</taxon>
    </lineage>
</organism>
<keyword evidence="2" id="KW-0430">Lectin</keyword>
<dbReference type="InterPro" id="IPR013320">
    <property type="entry name" value="ConA-like_dom_sf"/>
</dbReference>
<dbReference type="EMBL" id="FNRP01000012">
    <property type="protein sequence ID" value="SEA74311.1"/>
    <property type="molecule type" value="Genomic_DNA"/>
</dbReference>
<dbReference type="Pfam" id="PF13385">
    <property type="entry name" value="Laminin_G_3"/>
    <property type="match status" value="1"/>
</dbReference>
<dbReference type="Pfam" id="PF08522">
    <property type="entry name" value="BT_3987-like_N"/>
    <property type="match status" value="1"/>
</dbReference>
<evidence type="ECO:0000259" key="1">
    <source>
        <dbReference type="Pfam" id="PF08522"/>
    </source>
</evidence>
<evidence type="ECO:0000313" key="3">
    <source>
        <dbReference type="Proteomes" id="UP000183040"/>
    </source>
</evidence>
<dbReference type="PROSITE" id="PS51257">
    <property type="entry name" value="PROKAR_LIPOPROTEIN"/>
    <property type="match status" value="1"/>
</dbReference>
<name>A0A1H4DNH6_9BACE</name>
<proteinExistence type="predicted"/>
<sequence length="399" mass="44186">MKRMNYIKILCFSAVITGLGSIVSCGDAKYDTLDTHAYIEEALSSTSQKVTVQATGESFTTLNVHLSNLSSTDNHYKLVTDQSVLDTYNHINGTGYIMLPKDYYTLPETITVKAGQYTADALSIALKAFSQEMMKSGESYALPVKLVLQDGSISPMENTGTFVILAESIIEFSAPMFVGAPSLKANKFTESPETYSQYTIEVRFQVANTADRDRAVFKNGGDDANFILLRFEDPQSDNENYKAHSLVQIVGRNRLYLNPSNSFKPNEWQHLALVCDGSNYRLYINGVDSGVLSIPTGATTFSDVNWFCLGDDSYSRWGNCKILMSEARIWSVVRSASQIQNNMTQVSPKSVGLEAYWRFNEGQGNVFEDATGKGHTLTTSATPTWIDGILSTDKSTEWK</sequence>
<dbReference type="Gene3D" id="2.60.40.1740">
    <property type="entry name" value="hypothetical protein (bacova_03559)"/>
    <property type="match status" value="1"/>
</dbReference>
<feature type="domain" description="BT-3987-like N-terminal" evidence="1">
    <location>
        <begin position="34"/>
        <end position="151"/>
    </location>
</feature>
<dbReference type="SUPFAM" id="SSF49899">
    <property type="entry name" value="Concanavalin A-like lectins/glucanases"/>
    <property type="match status" value="1"/>
</dbReference>
<reference evidence="2 3" key="1">
    <citation type="submission" date="2016-10" db="EMBL/GenBank/DDBJ databases">
        <authorList>
            <person name="de Groot N.N."/>
        </authorList>
    </citation>
    <scope>NUCLEOTIDE SEQUENCE [LARGE SCALE GENOMIC DNA]</scope>
    <source>
        <strain evidence="2 3">NLAE-zl-G339</strain>
    </source>
</reference>
<dbReference type="GO" id="GO:0005975">
    <property type="term" value="P:carbohydrate metabolic process"/>
    <property type="evidence" value="ECO:0007669"/>
    <property type="project" value="UniProtKB-ARBA"/>
</dbReference>
<accession>A0A1H4DNH6</accession>
<gene>
    <name evidence="2" type="ORF">SAMN04487924_11240</name>
</gene>
<dbReference type="Proteomes" id="UP000183040">
    <property type="component" value="Unassembled WGS sequence"/>
</dbReference>
<dbReference type="GO" id="GO:0030246">
    <property type="term" value="F:carbohydrate binding"/>
    <property type="evidence" value="ECO:0007669"/>
    <property type="project" value="UniProtKB-KW"/>
</dbReference>
<evidence type="ECO:0000313" key="2">
    <source>
        <dbReference type="EMBL" id="SEA74311.1"/>
    </source>
</evidence>